<name>A0A2P2Q1D5_RHIMU</name>
<organism evidence="1">
    <name type="scientific">Rhizophora mucronata</name>
    <name type="common">Asiatic mangrove</name>
    <dbReference type="NCBI Taxonomy" id="61149"/>
    <lineage>
        <taxon>Eukaryota</taxon>
        <taxon>Viridiplantae</taxon>
        <taxon>Streptophyta</taxon>
        <taxon>Embryophyta</taxon>
        <taxon>Tracheophyta</taxon>
        <taxon>Spermatophyta</taxon>
        <taxon>Magnoliopsida</taxon>
        <taxon>eudicotyledons</taxon>
        <taxon>Gunneridae</taxon>
        <taxon>Pentapetalae</taxon>
        <taxon>rosids</taxon>
        <taxon>fabids</taxon>
        <taxon>Malpighiales</taxon>
        <taxon>Rhizophoraceae</taxon>
        <taxon>Rhizophora</taxon>
    </lineage>
</organism>
<dbReference type="EMBL" id="GGEC01080326">
    <property type="protein sequence ID" value="MBX60810.1"/>
    <property type="molecule type" value="Transcribed_RNA"/>
</dbReference>
<sequence length="14" mass="1764">MVVLLMNRQRKGRY</sequence>
<reference evidence="1" key="1">
    <citation type="submission" date="2018-02" db="EMBL/GenBank/DDBJ databases">
        <title>Rhizophora mucronata_Transcriptome.</title>
        <authorList>
            <person name="Meera S.P."/>
            <person name="Sreeshan A."/>
            <person name="Augustine A."/>
        </authorList>
    </citation>
    <scope>NUCLEOTIDE SEQUENCE</scope>
    <source>
        <tissue evidence="1">Leaf</tissue>
    </source>
</reference>
<accession>A0A2P2Q1D5</accession>
<protein>
    <submittedName>
        <fullName evidence="1">Uncharacterized protein</fullName>
    </submittedName>
</protein>
<evidence type="ECO:0000313" key="1">
    <source>
        <dbReference type="EMBL" id="MBX60810.1"/>
    </source>
</evidence>
<proteinExistence type="predicted"/>